<keyword evidence="2" id="KW-0539">Nucleus</keyword>
<dbReference type="Gramene" id="ONK58754">
    <property type="protein sequence ID" value="ONK58754"/>
    <property type="gene ID" value="A4U43_C09F16310"/>
</dbReference>
<dbReference type="Pfam" id="PF04931">
    <property type="entry name" value="DNA_pol_phi"/>
    <property type="match status" value="1"/>
</dbReference>
<evidence type="ECO:0000313" key="5">
    <source>
        <dbReference type="EMBL" id="ONK58754.1"/>
    </source>
</evidence>
<accession>A0A5P1E864</accession>
<organism evidence="5 6">
    <name type="scientific">Asparagus officinalis</name>
    <name type="common">Garden asparagus</name>
    <dbReference type="NCBI Taxonomy" id="4686"/>
    <lineage>
        <taxon>Eukaryota</taxon>
        <taxon>Viridiplantae</taxon>
        <taxon>Streptophyta</taxon>
        <taxon>Embryophyta</taxon>
        <taxon>Tracheophyta</taxon>
        <taxon>Spermatophyta</taxon>
        <taxon>Magnoliopsida</taxon>
        <taxon>Liliopsida</taxon>
        <taxon>Asparagales</taxon>
        <taxon>Asparagaceae</taxon>
        <taxon>Asparagoideae</taxon>
        <taxon>Asparagus</taxon>
    </lineage>
</organism>
<name>A0A5P1E864_ASPOF</name>
<dbReference type="PANTHER" id="PTHR13213">
    <property type="entry name" value="MYB-BINDING PROTEIN 1A FAMILY MEMBER"/>
    <property type="match status" value="1"/>
</dbReference>
<feature type="signal peptide" evidence="4">
    <location>
        <begin position="1"/>
        <end position="30"/>
    </location>
</feature>
<reference evidence="6" key="1">
    <citation type="journal article" date="2017" name="Nat. Commun.">
        <title>The asparagus genome sheds light on the origin and evolution of a young Y chromosome.</title>
        <authorList>
            <person name="Harkess A."/>
            <person name="Zhou J."/>
            <person name="Xu C."/>
            <person name="Bowers J.E."/>
            <person name="Van der Hulst R."/>
            <person name="Ayyampalayam S."/>
            <person name="Mercati F."/>
            <person name="Riccardi P."/>
            <person name="McKain M.R."/>
            <person name="Kakrana A."/>
            <person name="Tang H."/>
            <person name="Ray J."/>
            <person name="Groenendijk J."/>
            <person name="Arikit S."/>
            <person name="Mathioni S.M."/>
            <person name="Nakano M."/>
            <person name="Shan H."/>
            <person name="Telgmann-Rauber A."/>
            <person name="Kanno A."/>
            <person name="Yue Z."/>
            <person name="Chen H."/>
            <person name="Li W."/>
            <person name="Chen Y."/>
            <person name="Xu X."/>
            <person name="Zhang Y."/>
            <person name="Luo S."/>
            <person name="Chen H."/>
            <person name="Gao J."/>
            <person name="Mao Z."/>
            <person name="Pires J.C."/>
            <person name="Luo M."/>
            <person name="Kudrna D."/>
            <person name="Wing R.A."/>
            <person name="Meyers B.C."/>
            <person name="Yi K."/>
            <person name="Kong H."/>
            <person name="Lavrijsen P."/>
            <person name="Sunseri F."/>
            <person name="Falavigna A."/>
            <person name="Ye Y."/>
            <person name="Leebens-Mack J.H."/>
            <person name="Chen G."/>
        </authorList>
    </citation>
    <scope>NUCLEOTIDE SEQUENCE [LARGE SCALE GENOMIC DNA]</scope>
    <source>
        <strain evidence="6">cv. DH0086</strain>
    </source>
</reference>
<dbReference type="Proteomes" id="UP000243459">
    <property type="component" value="Chromosome 9"/>
</dbReference>
<gene>
    <name evidence="5" type="ORF">A4U43_C09F16310</name>
</gene>
<dbReference type="GO" id="GO:0003677">
    <property type="term" value="F:DNA binding"/>
    <property type="evidence" value="ECO:0007669"/>
    <property type="project" value="InterPro"/>
</dbReference>
<dbReference type="EMBL" id="CM007389">
    <property type="protein sequence ID" value="ONK58754.1"/>
    <property type="molecule type" value="Genomic_DNA"/>
</dbReference>
<keyword evidence="4" id="KW-0732">Signal</keyword>
<sequence length="210" mass="23128">MERNVGYGLEANKLHALRLVLVQLALQVLLCPEEFYEAASELVICCDKAFLATAAAQGGSSGEGNELDDNEMPDLTDVLLENFLSLLPRSSGSLCFAIEQAFRLFCDDLTIDGVLRMLHVVTKDLKPMRYHTRGSDDDENEDDDFLGIEDMDETSGAEGVKAHNGDDHADDLEKMHGEATDGETKNEEVDSGGMVALELMQVMTLKWIKI</sequence>
<dbReference type="PANTHER" id="PTHR13213:SF2">
    <property type="entry name" value="MYB-BINDING PROTEIN 1A"/>
    <property type="match status" value="1"/>
</dbReference>
<dbReference type="AlphaFoldDB" id="A0A5P1E864"/>
<dbReference type="InterPro" id="IPR007015">
    <property type="entry name" value="DNA_pol_V/MYBBP1A"/>
</dbReference>
<evidence type="ECO:0000313" key="6">
    <source>
        <dbReference type="Proteomes" id="UP000243459"/>
    </source>
</evidence>
<evidence type="ECO:0000256" key="4">
    <source>
        <dbReference type="SAM" id="SignalP"/>
    </source>
</evidence>
<dbReference type="GO" id="GO:0006355">
    <property type="term" value="P:regulation of DNA-templated transcription"/>
    <property type="evidence" value="ECO:0007669"/>
    <property type="project" value="InterPro"/>
</dbReference>
<evidence type="ECO:0000256" key="2">
    <source>
        <dbReference type="ARBA" id="ARBA00023242"/>
    </source>
</evidence>
<dbReference type="GO" id="GO:0005730">
    <property type="term" value="C:nucleolus"/>
    <property type="evidence" value="ECO:0007669"/>
    <property type="project" value="InterPro"/>
</dbReference>
<proteinExistence type="predicted"/>
<protein>
    <submittedName>
        <fullName evidence="5">Uncharacterized protein</fullName>
    </submittedName>
</protein>
<feature type="compositionally biased region" description="Basic and acidic residues" evidence="3">
    <location>
        <begin position="160"/>
        <end position="188"/>
    </location>
</feature>
<keyword evidence="6" id="KW-1185">Reference proteome</keyword>
<comment type="subcellular location">
    <subcellularLocation>
        <location evidence="1">Nucleus</location>
    </subcellularLocation>
</comment>
<evidence type="ECO:0000256" key="1">
    <source>
        <dbReference type="ARBA" id="ARBA00004123"/>
    </source>
</evidence>
<feature type="chain" id="PRO_5024271702" evidence="4">
    <location>
        <begin position="31"/>
        <end position="210"/>
    </location>
</feature>
<feature type="region of interest" description="Disordered" evidence="3">
    <location>
        <begin position="154"/>
        <end position="190"/>
    </location>
</feature>
<evidence type="ECO:0000256" key="3">
    <source>
        <dbReference type="SAM" id="MobiDB-lite"/>
    </source>
</evidence>